<dbReference type="InterPro" id="IPR000631">
    <property type="entry name" value="CARKD"/>
</dbReference>
<comment type="function">
    <text evidence="17">Catalyzes the dehydration of the S-form of NAD(P)HX at the expense of ADP, which is converted to AMP. Together with NAD(P)HX epimerase, which catalyzes the epimerization of the S- and R-forms, the enzyme allows the repair of both epimers of NAD(P)HX, a damaged form of NAD(P)H that is a result of enzymatic or heat-dependent hydration.</text>
</comment>
<dbReference type="EC" id="4.2.1.136" evidence="19"/>
<comment type="similarity">
    <text evidence="4 19">In the C-terminal section; belongs to the NnrD/CARKD family.</text>
</comment>
<evidence type="ECO:0000256" key="7">
    <source>
        <dbReference type="ARBA" id="ARBA00022840"/>
    </source>
</evidence>
<evidence type="ECO:0000313" key="23">
    <source>
        <dbReference type="Proteomes" id="UP000235731"/>
    </source>
</evidence>
<dbReference type="HAMAP" id="MF_01966">
    <property type="entry name" value="NADHX_epimerase"/>
    <property type="match status" value="1"/>
</dbReference>
<feature type="domain" description="YjeF N-terminal" evidence="21">
    <location>
        <begin position="11"/>
        <end position="226"/>
    </location>
</feature>
<keyword evidence="8 17" id="KW-0521">NADP</keyword>
<comment type="similarity">
    <text evidence="18">Belongs to the NnrE/AIBP family.</text>
</comment>
<dbReference type="PANTHER" id="PTHR12592">
    <property type="entry name" value="ATP-DEPENDENT (S)-NAD(P)H-HYDRATE DEHYDRATASE FAMILY MEMBER"/>
    <property type="match status" value="1"/>
</dbReference>
<dbReference type="InterPro" id="IPR017953">
    <property type="entry name" value="Carbohydrate_kinase_pred_CS"/>
</dbReference>
<evidence type="ECO:0000256" key="2">
    <source>
        <dbReference type="ARBA" id="ARBA00000909"/>
    </source>
</evidence>
<evidence type="ECO:0000256" key="13">
    <source>
        <dbReference type="ARBA" id="ARBA00023268"/>
    </source>
</evidence>
<comment type="catalytic activity">
    <reaction evidence="15 17 19">
        <text>(6S)-NADHX + ADP = AMP + phosphate + NADH + H(+)</text>
        <dbReference type="Rhea" id="RHEA:32223"/>
        <dbReference type="ChEBI" id="CHEBI:15378"/>
        <dbReference type="ChEBI" id="CHEBI:43474"/>
        <dbReference type="ChEBI" id="CHEBI:57945"/>
        <dbReference type="ChEBI" id="CHEBI:64074"/>
        <dbReference type="ChEBI" id="CHEBI:456215"/>
        <dbReference type="ChEBI" id="CHEBI:456216"/>
        <dbReference type="EC" id="4.2.1.136"/>
    </reaction>
</comment>
<evidence type="ECO:0000256" key="6">
    <source>
        <dbReference type="ARBA" id="ARBA00022741"/>
    </source>
</evidence>
<feature type="binding site" evidence="17">
    <location>
        <position position="463"/>
    </location>
    <ligand>
        <name>(6S)-NADPHX</name>
        <dbReference type="ChEBI" id="CHEBI:64076"/>
    </ligand>
</feature>
<evidence type="ECO:0000256" key="18">
    <source>
        <dbReference type="HAMAP-Rule" id="MF_01966"/>
    </source>
</evidence>
<dbReference type="GO" id="GO:0046496">
    <property type="term" value="P:nicotinamide nucleotide metabolic process"/>
    <property type="evidence" value="ECO:0007669"/>
    <property type="project" value="UniProtKB-UniRule"/>
</dbReference>
<dbReference type="Pfam" id="PF01256">
    <property type="entry name" value="Carb_kinase"/>
    <property type="match status" value="1"/>
</dbReference>
<dbReference type="Proteomes" id="UP000235731">
    <property type="component" value="Unassembled WGS sequence"/>
</dbReference>
<evidence type="ECO:0000256" key="19">
    <source>
        <dbReference type="PIRNR" id="PIRNR017184"/>
    </source>
</evidence>
<keyword evidence="6 17" id="KW-0547">Nucleotide-binding</keyword>
<dbReference type="GO" id="GO:0005524">
    <property type="term" value="F:ATP binding"/>
    <property type="evidence" value="ECO:0007669"/>
    <property type="project" value="UniProtKB-UniRule"/>
</dbReference>
<feature type="binding site" evidence="17">
    <location>
        <position position="396"/>
    </location>
    <ligand>
        <name>(6S)-NADPHX</name>
        <dbReference type="ChEBI" id="CHEBI:64076"/>
    </ligand>
</feature>
<dbReference type="GO" id="GO:0052855">
    <property type="term" value="F:ADP-dependent NAD(P)H-hydrate dehydratase activity"/>
    <property type="evidence" value="ECO:0007669"/>
    <property type="project" value="UniProtKB-UniRule"/>
</dbReference>
<dbReference type="InterPro" id="IPR030677">
    <property type="entry name" value="Nnr"/>
</dbReference>
<keyword evidence="7 17" id="KW-0067">ATP-binding</keyword>
<keyword evidence="12 17" id="KW-0456">Lyase</keyword>
<dbReference type="InterPro" id="IPR029056">
    <property type="entry name" value="Ribokinase-like"/>
</dbReference>
<evidence type="ECO:0000256" key="16">
    <source>
        <dbReference type="ARBA" id="ARBA00049209"/>
    </source>
</evidence>
<comment type="cofactor">
    <cofactor evidence="18 19">
        <name>K(+)</name>
        <dbReference type="ChEBI" id="CHEBI:29103"/>
    </cofactor>
    <text evidence="18 19">Binds 1 potassium ion per subunit.</text>
</comment>
<feature type="binding site" evidence="17">
    <location>
        <begin position="433"/>
        <end position="437"/>
    </location>
    <ligand>
        <name>AMP</name>
        <dbReference type="ChEBI" id="CHEBI:456215"/>
    </ligand>
</feature>
<feature type="binding site" evidence="17">
    <location>
        <position position="345"/>
    </location>
    <ligand>
        <name>(6S)-NADPHX</name>
        <dbReference type="ChEBI" id="CHEBI:64076"/>
    </ligand>
</feature>
<accession>A0A2N7PI14</accession>
<evidence type="ECO:0000256" key="10">
    <source>
        <dbReference type="ARBA" id="ARBA00023027"/>
    </source>
</evidence>
<proteinExistence type="inferred from homology"/>
<evidence type="ECO:0000256" key="3">
    <source>
        <dbReference type="ARBA" id="ARBA00006001"/>
    </source>
</evidence>
<evidence type="ECO:0000259" key="21">
    <source>
        <dbReference type="PROSITE" id="PS51385"/>
    </source>
</evidence>
<evidence type="ECO:0000256" key="12">
    <source>
        <dbReference type="ARBA" id="ARBA00023239"/>
    </source>
</evidence>
<comment type="catalytic activity">
    <reaction evidence="1 18 19">
        <text>(6R)-NADHX = (6S)-NADHX</text>
        <dbReference type="Rhea" id="RHEA:32215"/>
        <dbReference type="ChEBI" id="CHEBI:64074"/>
        <dbReference type="ChEBI" id="CHEBI:64075"/>
        <dbReference type="EC" id="5.1.99.6"/>
    </reaction>
</comment>
<feature type="domain" description="YjeF C-terminal" evidence="20">
    <location>
        <begin position="240"/>
        <end position="522"/>
    </location>
</feature>
<feature type="binding site" evidence="18">
    <location>
        <position position="147"/>
    </location>
    <ligand>
        <name>(6S)-NADPHX</name>
        <dbReference type="ChEBI" id="CHEBI:64076"/>
    </ligand>
</feature>
<keyword evidence="5 18" id="KW-0479">Metal-binding</keyword>
<feature type="binding site" evidence="18">
    <location>
        <position position="132"/>
    </location>
    <ligand>
        <name>K(+)</name>
        <dbReference type="ChEBI" id="CHEBI:29103"/>
    </ligand>
</feature>
<evidence type="ECO:0000256" key="14">
    <source>
        <dbReference type="ARBA" id="ARBA00025153"/>
    </source>
</evidence>
<comment type="similarity">
    <text evidence="3 19">In the N-terminal section; belongs to the NnrE/AIBP family.</text>
</comment>
<keyword evidence="9 18" id="KW-0630">Potassium</keyword>
<name>A0A2N7PI14_9BACT</name>
<keyword evidence="11 18" id="KW-0413">Isomerase</keyword>
<dbReference type="AlphaFoldDB" id="A0A2N7PI14"/>
<sequence length="532" mass="57982">MPLYVALSQEMQNLDHYVMETLGLPPEVLMERAGLGVAEKTFQYFPPKDFPKVLVLCGPGNNGGDGFVCARHLSERGYQVEVLFFSEEEKYSQEAKKYLDILKAIRLPLQKISLFEEFETFFKSFQPNLIIDALFGTGLKRPLKGLYQEVVLSLNSFKSLYNFKIVSIDIPSGISSDNGQVLGAGVLADLTVTFECYKAGHLIYPGKEYSGIIEVIPIGYPWKFLKNNASEILPKRIYLDEEVASLLFRPRRGFFHKGKAGYVLILAGSQGKSGAGYLTALGALKAGAGLVTLASIKSLQPIYCSMLPEALTLGLPEKEKEVSEEAIPLILEALRRKKSLVIGPGFGLGEGARKVLFELLEKIELPLVLDADALTLLSKEPSILKKYPSSKVITPHPGEAARLLKTETLEVLRDPLKALEELIELTGAVVILKGPHSLIGSPTGEIFISSIDEPGMSQGGMGDVLSGMLGAFLAQGYSALEAAALAVFIHGMAGKYLRETLGPFGFTAKDLGETIPKILKDLEEKDGKKKIP</sequence>
<comment type="catalytic activity">
    <reaction evidence="16 17 19">
        <text>(6S)-NADPHX + ADP = AMP + phosphate + NADPH + H(+)</text>
        <dbReference type="Rhea" id="RHEA:32235"/>
        <dbReference type="ChEBI" id="CHEBI:15378"/>
        <dbReference type="ChEBI" id="CHEBI:43474"/>
        <dbReference type="ChEBI" id="CHEBI:57783"/>
        <dbReference type="ChEBI" id="CHEBI:64076"/>
        <dbReference type="ChEBI" id="CHEBI:456215"/>
        <dbReference type="ChEBI" id="CHEBI:456216"/>
        <dbReference type="EC" id="4.2.1.136"/>
    </reaction>
</comment>
<organism evidence="22 23">
    <name type="scientific">Caldimicrobium thiodismutans</name>
    <dbReference type="NCBI Taxonomy" id="1653476"/>
    <lineage>
        <taxon>Bacteria</taxon>
        <taxon>Pseudomonadati</taxon>
        <taxon>Thermodesulfobacteriota</taxon>
        <taxon>Thermodesulfobacteria</taxon>
        <taxon>Thermodesulfobacteriales</taxon>
        <taxon>Thermodesulfobacteriaceae</taxon>
        <taxon>Caldimicrobium</taxon>
    </lineage>
</organism>
<comment type="similarity">
    <text evidence="17">Belongs to the NnrD/CARKD family.</text>
</comment>
<evidence type="ECO:0000259" key="20">
    <source>
        <dbReference type="PROSITE" id="PS51383"/>
    </source>
</evidence>
<evidence type="ECO:0000256" key="5">
    <source>
        <dbReference type="ARBA" id="ARBA00022723"/>
    </source>
</evidence>
<dbReference type="GO" id="GO:0046872">
    <property type="term" value="F:metal ion binding"/>
    <property type="evidence" value="ECO:0007669"/>
    <property type="project" value="UniProtKB-UniRule"/>
</dbReference>
<evidence type="ECO:0000256" key="17">
    <source>
        <dbReference type="HAMAP-Rule" id="MF_01965"/>
    </source>
</evidence>
<dbReference type="HAMAP" id="MF_01965">
    <property type="entry name" value="NADHX_dehydratase"/>
    <property type="match status" value="1"/>
</dbReference>
<evidence type="ECO:0000256" key="11">
    <source>
        <dbReference type="ARBA" id="ARBA00023235"/>
    </source>
</evidence>
<comment type="subunit">
    <text evidence="17">Homotetramer.</text>
</comment>
<dbReference type="NCBIfam" id="TIGR00196">
    <property type="entry name" value="yjeF_cterm"/>
    <property type="match status" value="1"/>
</dbReference>
<reference evidence="22 23" key="1">
    <citation type="submission" date="2018-01" db="EMBL/GenBank/DDBJ databases">
        <title>Metagenomic assembled genomes from two thermal pools in the Uzon Caldera, Kamchatka, Russia.</title>
        <authorList>
            <person name="Wilkins L."/>
            <person name="Ettinger C."/>
        </authorList>
    </citation>
    <scope>NUCLEOTIDE SEQUENCE [LARGE SCALE GENOMIC DNA]</scope>
    <source>
        <strain evidence="22">ZAV-15</strain>
    </source>
</reference>
<comment type="caution">
    <text evidence="22">The sequence shown here is derived from an EMBL/GenBank/DDBJ whole genome shotgun (WGS) entry which is preliminary data.</text>
</comment>
<dbReference type="SUPFAM" id="SSF64153">
    <property type="entry name" value="YjeF N-terminal domain-like"/>
    <property type="match status" value="1"/>
</dbReference>
<feature type="binding site" evidence="17">
    <location>
        <position position="275"/>
    </location>
    <ligand>
        <name>(6S)-NADPHX</name>
        <dbReference type="ChEBI" id="CHEBI:64076"/>
    </ligand>
</feature>
<dbReference type="Pfam" id="PF03853">
    <property type="entry name" value="YjeF_N"/>
    <property type="match status" value="1"/>
</dbReference>
<dbReference type="PROSITE" id="PS51383">
    <property type="entry name" value="YJEF_C_3"/>
    <property type="match status" value="1"/>
</dbReference>
<keyword evidence="10 17" id="KW-0520">NAD</keyword>
<dbReference type="PROSITE" id="PS51385">
    <property type="entry name" value="YJEF_N"/>
    <property type="match status" value="1"/>
</dbReference>
<evidence type="ECO:0000256" key="8">
    <source>
        <dbReference type="ARBA" id="ARBA00022857"/>
    </source>
</evidence>
<feature type="binding site" evidence="18">
    <location>
        <begin position="136"/>
        <end position="142"/>
    </location>
    <ligand>
        <name>(6S)-NADPHX</name>
        <dbReference type="ChEBI" id="CHEBI:64076"/>
    </ligand>
</feature>
<dbReference type="PROSITE" id="PS01050">
    <property type="entry name" value="YJEF_C_2"/>
    <property type="match status" value="1"/>
</dbReference>
<feature type="binding site" evidence="18">
    <location>
        <position position="172"/>
    </location>
    <ligand>
        <name>K(+)</name>
        <dbReference type="ChEBI" id="CHEBI:29103"/>
    </ligand>
</feature>
<dbReference type="NCBIfam" id="TIGR00197">
    <property type="entry name" value="yjeF_nterm"/>
    <property type="match status" value="1"/>
</dbReference>
<feature type="binding site" evidence="17">
    <location>
        <position position="462"/>
    </location>
    <ligand>
        <name>AMP</name>
        <dbReference type="ChEBI" id="CHEBI:456215"/>
    </ligand>
</feature>
<evidence type="ECO:0000313" key="22">
    <source>
        <dbReference type="EMBL" id="PMP60569.1"/>
    </source>
</evidence>
<dbReference type="GO" id="GO:0110051">
    <property type="term" value="P:metabolite repair"/>
    <property type="evidence" value="ECO:0007669"/>
    <property type="project" value="TreeGrafter"/>
</dbReference>
<keyword evidence="13" id="KW-0511">Multifunctional enzyme</keyword>
<comment type="cofactor">
    <cofactor evidence="17">
        <name>Mg(2+)</name>
        <dbReference type="ChEBI" id="CHEBI:18420"/>
    </cofactor>
</comment>
<dbReference type="PIRSF" id="PIRSF017184">
    <property type="entry name" value="Nnr"/>
    <property type="match status" value="1"/>
</dbReference>
<dbReference type="GO" id="GO:0052856">
    <property type="term" value="F:NAD(P)HX epimerase activity"/>
    <property type="evidence" value="ECO:0007669"/>
    <property type="project" value="UniProtKB-UniRule"/>
</dbReference>
<dbReference type="PANTHER" id="PTHR12592:SF0">
    <property type="entry name" value="ATP-DEPENDENT (S)-NAD(P)H-HYDRATE DEHYDRATASE"/>
    <property type="match status" value="1"/>
</dbReference>
<comment type="function">
    <text evidence="18">Catalyzes the epimerization of the S- and R-forms of NAD(P)HX, a damaged form of NAD(P)H that is a result of enzymatic or heat-dependent hydration. This is a prerequisite for the S-specific NAD(P)H-hydrate dehydratase to allow the repair of both epimers of NAD(P)HX.</text>
</comment>
<dbReference type="Gene3D" id="3.40.1190.20">
    <property type="match status" value="1"/>
</dbReference>
<dbReference type="SUPFAM" id="SSF53613">
    <property type="entry name" value="Ribokinase-like"/>
    <property type="match status" value="1"/>
</dbReference>
<evidence type="ECO:0000256" key="15">
    <source>
        <dbReference type="ARBA" id="ARBA00048238"/>
    </source>
</evidence>
<protein>
    <recommendedName>
        <fullName evidence="19">Bifunctional NAD(P)H-hydrate repair enzyme</fullName>
    </recommendedName>
    <alternativeName>
        <fullName evidence="19">Nicotinamide nucleotide repair protein</fullName>
    </alternativeName>
    <domain>
        <recommendedName>
            <fullName evidence="19">ADP-dependent (S)-NAD(P)H-hydrate dehydratase</fullName>
            <ecNumber evidence="19">4.2.1.136</ecNumber>
        </recommendedName>
        <alternativeName>
            <fullName evidence="19">ADP-dependent NAD(P)HX dehydratase</fullName>
        </alternativeName>
    </domain>
    <domain>
        <recommendedName>
            <fullName evidence="19">NAD(P)H-hydrate epimerase</fullName>
            <ecNumber evidence="19">5.1.99.6</ecNumber>
        </recommendedName>
    </domain>
</protein>
<dbReference type="InterPro" id="IPR036652">
    <property type="entry name" value="YjeF_N_dom_sf"/>
</dbReference>
<evidence type="ECO:0000256" key="9">
    <source>
        <dbReference type="ARBA" id="ARBA00022958"/>
    </source>
</evidence>
<dbReference type="EC" id="5.1.99.6" evidence="19"/>
<feature type="binding site" evidence="18">
    <location>
        <position position="62"/>
    </location>
    <ligand>
        <name>K(+)</name>
        <dbReference type="ChEBI" id="CHEBI:29103"/>
    </ligand>
</feature>
<dbReference type="EMBL" id="PNIE01000103">
    <property type="protein sequence ID" value="PMP60569.1"/>
    <property type="molecule type" value="Genomic_DNA"/>
</dbReference>
<feature type="binding site" evidence="18">
    <location>
        <position position="169"/>
    </location>
    <ligand>
        <name>(6S)-NADPHX</name>
        <dbReference type="ChEBI" id="CHEBI:64076"/>
    </ligand>
</feature>
<feature type="binding site" evidence="18">
    <location>
        <begin position="61"/>
        <end position="65"/>
    </location>
    <ligand>
        <name>(6S)-NADPHX</name>
        <dbReference type="ChEBI" id="CHEBI:64076"/>
    </ligand>
</feature>
<evidence type="ECO:0000256" key="1">
    <source>
        <dbReference type="ARBA" id="ARBA00000013"/>
    </source>
</evidence>
<dbReference type="InterPro" id="IPR004443">
    <property type="entry name" value="YjeF_N_dom"/>
</dbReference>
<gene>
    <name evidence="17" type="primary">nnrD</name>
    <name evidence="18" type="synonym">nnrE</name>
    <name evidence="22" type="ORF">C0197_06735</name>
</gene>
<dbReference type="Gene3D" id="3.40.50.10260">
    <property type="entry name" value="YjeF N-terminal domain"/>
    <property type="match status" value="1"/>
</dbReference>
<evidence type="ECO:0000256" key="4">
    <source>
        <dbReference type="ARBA" id="ARBA00009524"/>
    </source>
</evidence>
<comment type="function">
    <text evidence="14 19">Bifunctional enzyme that catalyzes the epimerization of the S- and R-forms of NAD(P)HX and the dehydration of the S-form of NAD(P)HX at the expense of ADP, which is converted to AMP. This allows the repair of both epimers of NAD(P)HX, a damaged form of NAD(P)H that is a result of enzymatic or heat-dependent hydration.</text>
</comment>
<dbReference type="CDD" id="cd01171">
    <property type="entry name" value="YXKO-related"/>
    <property type="match status" value="1"/>
</dbReference>
<comment type="catalytic activity">
    <reaction evidence="2 18 19">
        <text>(6R)-NADPHX = (6S)-NADPHX</text>
        <dbReference type="Rhea" id="RHEA:32227"/>
        <dbReference type="ChEBI" id="CHEBI:64076"/>
        <dbReference type="ChEBI" id="CHEBI:64077"/>
        <dbReference type="EC" id="5.1.99.6"/>
    </reaction>
</comment>